<proteinExistence type="predicted"/>
<dbReference type="EMBL" id="MU825397">
    <property type="protein sequence ID" value="KAJ7393887.1"/>
    <property type="molecule type" value="Genomic_DNA"/>
</dbReference>
<accession>A0A9X0A5S0</accession>
<dbReference type="AlphaFoldDB" id="A0A9X0A5S0"/>
<comment type="caution">
    <text evidence="2">The sequence shown here is derived from an EMBL/GenBank/DDBJ whole genome shotgun (WGS) entry which is preliminary data.</text>
</comment>
<protein>
    <submittedName>
        <fullName evidence="2">Uncharacterized protein</fullName>
    </submittedName>
</protein>
<reference evidence="2" key="1">
    <citation type="submission" date="2023-01" db="EMBL/GenBank/DDBJ databases">
        <title>Genome assembly of the deep-sea coral Lophelia pertusa.</title>
        <authorList>
            <person name="Herrera S."/>
            <person name="Cordes E."/>
        </authorList>
    </citation>
    <scope>NUCLEOTIDE SEQUENCE</scope>
    <source>
        <strain evidence="2">USNM1676648</strain>
        <tissue evidence="2">Polyp</tissue>
    </source>
</reference>
<name>A0A9X0A5S0_9CNID</name>
<organism evidence="2 3">
    <name type="scientific">Desmophyllum pertusum</name>
    <dbReference type="NCBI Taxonomy" id="174260"/>
    <lineage>
        <taxon>Eukaryota</taxon>
        <taxon>Metazoa</taxon>
        <taxon>Cnidaria</taxon>
        <taxon>Anthozoa</taxon>
        <taxon>Hexacorallia</taxon>
        <taxon>Scleractinia</taxon>
        <taxon>Caryophylliina</taxon>
        <taxon>Caryophylliidae</taxon>
        <taxon>Desmophyllum</taxon>
    </lineage>
</organism>
<dbReference type="Proteomes" id="UP001163046">
    <property type="component" value="Unassembled WGS sequence"/>
</dbReference>
<keyword evidence="3" id="KW-1185">Reference proteome</keyword>
<sequence length="311" mass="35446">MAEDTEKQVEFTASRNLKKAMMRNTAQGDSLKKDLKFIQGERMKLMHSWEQKKQAFVRQKLGKLPIIRLSVKDTEKRDTKKQLSEDSSRTNSRVRFNMYGSQGVHGRNQLSPKHSGHEDKAELYTVLGDRKSNISCMSKLTVKDLSRILSPDKNFSAAIISDAYEIQSVASSSTPRRLQHRLSNLYINKEPAIRNDSSSPACSTRTPIQQRPGYYRALSVSPYELNQTQESKMTSGYGSSSIQLRKRASTWSPKQNNLTTVSKQNDSASKNLHQQVSRKRQLTYPHSREVHSPPQQSRQVLSVQSLHFPHV</sequence>
<evidence type="ECO:0000313" key="3">
    <source>
        <dbReference type="Proteomes" id="UP001163046"/>
    </source>
</evidence>
<dbReference type="OrthoDB" id="5963338at2759"/>
<feature type="compositionally biased region" description="Polar residues" evidence="1">
    <location>
        <begin position="226"/>
        <end position="275"/>
    </location>
</feature>
<evidence type="ECO:0000313" key="2">
    <source>
        <dbReference type="EMBL" id="KAJ7393887.1"/>
    </source>
</evidence>
<gene>
    <name evidence="2" type="ORF">OS493_003554</name>
</gene>
<evidence type="ECO:0000256" key="1">
    <source>
        <dbReference type="SAM" id="MobiDB-lite"/>
    </source>
</evidence>
<feature type="region of interest" description="Disordered" evidence="1">
    <location>
        <begin position="226"/>
        <end position="280"/>
    </location>
</feature>